<protein>
    <submittedName>
        <fullName evidence="1">Uncharacterized protein</fullName>
    </submittedName>
</protein>
<name>A0A4U8T2A1_9HELI</name>
<evidence type="ECO:0000313" key="2">
    <source>
        <dbReference type="Proteomes" id="UP000029921"/>
    </source>
</evidence>
<reference evidence="1 2" key="1">
    <citation type="journal article" date="2014" name="Genome Announc.">
        <title>Draft genome sequences of eight enterohepatic helicobacter species isolated from both laboratory and wild rodents.</title>
        <authorList>
            <person name="Sheh A."/>
            <person name="Shen Z."/>
            <person name="Fox J.G."/>
        </authorList>
    </citation>
    <scope>NUCLEOTIDE SEQUENCE [LARGE SCALE GENOMIC DNA]</scope>
    <source>
        <strain evidence="1 2">MIT 96-1001</strain>
    </source>
</reference>
<dbReference type="RefSeq" id="WP_034588108.1">
    <property type="nucleotide sequence ID" value="NZ_JRPE02000002.1"/>
</dbReference>
<dbReference type="EMBL" id="JRPE02000002">
    <property type="protein sequence ID" value="TLD93434.1"/>
    <property type="molecule type" value="Genomic_DNA"/>
</dbReference>
<keyword evidence="2" id="KW-1185">Reference proteome</keyword>
<organism evidence="1 2">
    <name type="scientific">Helicobacter magdeburgensis</name>
    <dbReference type="NCBI Taxonomy" id="471858"/>
    <lineage>
        <taxon>Bacteria</taxon>
        <taxon>Pseudomonadati</taxon>
        <taxon>Campylobacterota</taxon>
        <taxon>Epsilonproteobacteria</taxon>
        <taxon>Campylobacterales</taxon>
        <taxon>Helicobacteraceae</taxon>
        <taxon>Helicobacter</taxon>
    </lineage>
</organism>
<evidence type="ECO:0000313" key="1">
    <source>
        <dbReference type="EMBL" id="TLD93434.1"/>
    </source>
</evidence>
<comment type="caution">
    <text evidence="1">The sequence shown here is derived from an EMBL/GenBank/DDBJ whole genome shotgun (WGS) entry which is preliminary data.</text>
</comment>
<sequence length="106" mass="12412">MGKVLKGLEMIYFKFPEVEIPRLDNEGHYNVSAKVHLDEYDDLCFCMMIEGCQEKSNPDCFVMDEAIETSRMTEEELLSLFDRGVQRLSQRLKDPDEEAFFADNYL</sequence>
<dbReference type="AlphaFoldDB" id="A0A4U8T2A1"/>
<proteinExistence type="predicted"/>
<gene>
    <name evidence="1" type="ORF">LS74_001515</name>
</gene>
<accession>A0A4U8T2A1</accession>
<dbReference type="Proteomes" id="UP000029921">
    <property type="component" value="Unassembled WGS sequence"/>
</dbReference>